<organism evidence="2 3">
    <name type="scientific">Hydnum rufescens UP504</name>
    <dbReference type="NCBI Taxonomy" id="1448309"/>
    <lineage>
        <taxon>Eukaryota</taxon>
        <taxon>Fungi</taxon>
        <taxon>Dikarya</taxon>
        <taxon>Basidiomycota</taxon>
        <taxon>Agaricomycotina</taxon>
        <taxon>Agaricomycetes</taxon>
        <taxon>Cantharellales</taxon>
        <taxon>Hydnaceae</taxon>
        <taxon>Hydnum</taxon>
    </lineage>
</organism>
<reference evidence="2" key="1">
    <citation type="journal article" date="2020" name="Nat. Commun.">
        <title>Large-scale genome sequencing of mycorrhizal fungi provides insights into the early evolution of symbiotic traits.</title>
        <authorList>
            <person name="Miyauchi S."/>
            <person name="Kiss E."/>
            <person name="Kuo A."/>
            <person name="Drula E."/>
            <person name="Kohler A."/>
            <person name="Sanchez-Garcia M."/>
            <person name="Morin E."/>
            <person name="Andreopoulos B."/>
            <person name="Barry K.W."/>
            <person name="Bonito G."/>
            <person name="Buee M."/>
            <person name="Carver A."/>
            <person name="Chen C."/>
            <person name="Cichocki N."/>
            <person name="Clum A."/>
            <person name="Culley D."/>
            <person name="Crous P.W."/>
            <person name="Fauchery L."/>
            <person name="Girlanda M."/>
            <person name="Hayes R.D."/>
            <person name="Keri Z."/>
            <person name="LaButti K."/>
            <person name="Lipzen A."/>
            <person name="Lombard V."/>
            <person name="Magnuson J."/>
            <person name="Maillard F."/>
            <person name="Murat C."/>
            <person name="Nolan M."/>
            <person name="Ohm R.A."/>
            <person name="Pangilinan J."/>
            <person name="Pereira M.F."/>
            <person name="Perotto S."/>
            <person name="Peter M."/>
            <person name="Pfister S."/>
            <person name="Riley R."/>
            <person name="Sitrit Y."/>
            <person name="Stielow J.B."/>
            <person name="Szollosi G."/>
            <person name="Zifcakova L."/>
            <person name="Stursova M."/>
            <person name="Spatafora J.W."/>
            <person name="Tedersoo L."/>
            <person name="Vaario L.M."/>
            <person name="Yamada A."/>
            <person name="Yan M."/>
            <person name="Wang P."/>
            <person name="Xu J."/>
            <person name="Bruns T."/>
            <person name="Baldrian P."/>
            <person name="Vilgalys R."/>
            <person name="Dunand C."/>
            <person name="Henrissat B."/>
            <person name="Grigoriev I.V."/>
            <person name="Hibbett D."/>
            <person name="Nagy L.G."/>
            <person name="Martin F.M."/>
        </authorList>
    </citation>
    <scope>NUCLEOTIDE SEQUENCE</scope>
    <source>
        <strain evidence="2">UP504</strain>
    </source>
</reference>
<proteinExistence type="predicted"/>
<gene>
    <name evidence="2" type="ORF">BS47DRAFT_1351278</name>
</gene>
<dbReference type="EMBL" id="MU129075">
    <property type="protein sequence ID" value="KAF9507670.1"/>
    <property type="molecule type" value="Genomic_DNA"/>
</dbReference>
<feature type="region of interest" description="Disordered" evidence="1">
    <location>
        <begin position="1"/>
        <end position="31"/>
    </location>
</feature>
<dbReference type="Proteomes" id="UP000886523">
    <property type="component" value="Unassembled WGS sequence"/>
</dbReference>
<accession>A0A9P6DRJ7</accession>
<evidence type="ECO:0000313" key="2">
    <source>
        <dbReference type="EMBL" id="KAF9507670.1"/>
    </source>
</evidence>
<comment type="caution">
    <text evidence="2">The sequence shown here is derived from an EMBL/GenBank/DDBJ whole genome shotgun (WGS) entry which is preliminary data.</text>
</comment>
<keyword evidence="3" id="KW-1185">Reference proteome</keyword>
<evidence type="ECO:0000313" key="3">
    <source>
        <dbReference type="Proteomes" id="UP000886523"/>
    </source>
</evidence>
<name>A0A9P6DRJ7_9AGAM</name>
<protein>
    <submittedName>
        <fullName evidence="2">Uncharacterized protein</fullName>
    </submittedName>
</protein>
<sequence length="74" mass="8368">MNCMSGQDSISQKHSEMAAPTHGSAEHAEHLLSRRFAEETLPYPVWSEKLVGVSDSGMRAILTRWRRIAGRRMD</sequence>
<dbReference type="AlphaFoldDB" id="A0A9P6DRJ7"/>
<feature type="compositionally biased region" description="Polar residues" evidence="1">
    <location>
        <begin position="1"/>
        <end position="10"/>
    </location>
</feature>
<evidence type="ECO:0000256" key="1">
    <source>
        <dbReference type="SAM" id="MobiDB-lite"/>
    </source>
</evidence>